<comment type="caution">
    <text evidence="1">The sequence shown here is derived from an EMBL/GenBank/DDBJ whole genome shotgun (WGS) entry which is preliminary data.</text>
</comment>
<reference evidence="2" key="1">
    <citation type="journal article" date="2019" name="Int. J. Syst. Evol. Microbiol.">
        <title>The Global Catalogue of Microorganisms (GCM) 10K type strain sequencing project: providing services to taxonomists for standard genome sequencing and annotation.</title>
        <authorList>
            <consortium name="The Broad Institute Genomics Platform"/>
            <consortium name="The Broad Institute Genome Sequencing Center for Infectious Disease"/>
            <person name="Wu L."/>
            <person name="Ma J."/>
        </authorList>
    </citation>
    <scope>NUCLEOTIDE SEQUENCE [LARGE SCALE GENOMIC DNA]</scope>
    <source>
        <strain evidence="2">JCM 17551</strain>
    </source>
</reference>
<protein>
    <recommendedName>
        <fullName evidence="3">Transposase</fullName>
    </recommendedName>
</protein>
<sequence length="60" mass="7096">MILKSAVWNFRRERFRFDDHLIKWSCNKNDSPDTENEKGHGFRQNRLIKGFEGLVAGNES</sequence>
<keyword evidence="2" id="KW-1185">Reference proteome</keyword>
<evidence type="ECO:0000313" key="2">
    <source>
        <dbReference type="Proteomes" id="UP001501565"/>
    </source>
</evidence>
<dbReference type="Proteomes" id="UP001501565">
    <property type="component" value="Unassembled WGS sequence"/>
</dbReference>
<accession>A0ABP7NDS0</accession>
<evidence type="ECO:0008006" key="3">
    <source>
        <dbReference type="Google" id="ProtNLM"/>
    </source>
</evidence>
<dbReference type="EMBL" id="BAABBN010000017">
    <property type="protein sequence ID" value="GAA3943973.1"/>
    <property type="molecule type" value="Genomic_DNA"/>
</dbReference>
<gene>
    <name evidence="1" type="ORF">GCM10022277_44660</name>
</gene>
<organism evidence="1 2">
    <name type="scientific">Litoribacillus peritrichatus</name>
    <dbReference type="NCBI Taxonomy" id="718191"/>
    <lineage>
        <taxon>Bacteria</taxon>
        <taxon>Pseudomonadati</taxon>
        <taxon>Pseudomonadota</taxon>
        <taxon>Gammaproteobacteria</taxon>
        <taxon>Oceanospirillales</taxon>
        <taxon>Oceanospirillaceae</taxon>
        <taxon>Litoribacillus</taxon>
    </lineage>
</organism>
<name>A0ABP7NDS0_9GAMM</name>
<evidence type="ECO:0000313" key="1">
    <source>
        <dbReference type="EMBL" id="GAA3943973.1"/>
    </source>
</evidence>
<proteinExistence type="predicted"/>